<keyword evidence="2" id="KW-1185">Reference proteome</keyword>
<reference evidence="1" key="1">
    <citation type="submission" date="2022-03" db="EMBL/GenBank/DDBJ databases">
        <authorList>
            <person name="Lindestad O."/>
        </authorList>
    </citation>
    <scope>NUCLEOTIDE SEQUENCE</scope>
</reference>
<name>A0A8S4QQW8_9NEOP</name>
<accession>A0A8S4QQW8</accession>
<gene>
    <name evidence="1" type="primary">jg3513</name>
    <name evidence="1" type="ORF">PAEG_LOCUS3045</name>
</gene>
<evidence type="ECO:0000313" key="2">
    <source>
        <dbReference type="Proteomes" id="UP000838756"/>
    </source>
</evidence>
<sequence length="95" mass="10845">MLEFMPSYLPNVDALTNDANFCTPSRSGKLHIWGTCSVLRHERYVLLQLIMMAKVAGRRGFGRRKSPGFLTSESGLEPRVQQNYFLAKNRQGLRN</sequence>
<evidence type="ECO:0000313" key="1">
    <source>
        <dbReference type="EMBL" id="CAH2211208.1"/>
    </source>
</evidence>
<protein>
    <submittedName>
        <fullName evidence="1">Jg3513 protein</fullName>
    </submittedName>
</protein>
<comment type="caution">
    <text evidence="1">The sequence shown here is derived from an EMBL/GenBank/DDBJ whole genome shotgun (WGS) entry which is preliminary data.</text>
</comment>
<dbReference type="EMBL" id="CAKXAJ010009494">
    <property type="protein sequence ID" value="CAH2211208.1"/>
    <property type="molecule type" value="Genomic_DNA"/>
</dbReference>
<dbReference type="Proteomes" id="UP000838756">
    <property type="component" value="Unassembled WGS sequence"/>
</dbReference>
<proteinExistence type="predicted"/>
<organism evidence="1 2">
    <name type="scientific">Pararge aegeria aegeria</name>
    <dbReference type="NCBI Taxonomy" id="348720"/>
    <lineage>
        <taxon>Eukaryota</taxon>
        <taxon>Metazoa</taxon>
        <taxon>Ecdysozoa</taxon>
        <taxon>Arthropoda</taxon>
        <taxon>Hexapoda</taxon>
        <taxon>Insecta</taxon>
        <taxon>Pterygota</taxon>
        <taxon>Neoptera</taxon>
        <taxon>Endopterygota</taxon>
        <taxon>Lepidoptera</taxon>
        <taxon>Glossata</taxon>
        <taxon>Ditrysia</taxon>
        <taxon>Papilionoidea</taxon>
        <taxon>Nymphalidae</taxon>
        <taxon>Satyrinae</taxon>
        <taxon>Satyrini</taxon>
        <taxon>Parargina</taxon>
        <taxon>Pararge</taxon>
    </lineage>
</organism>
<dbReference type="AlphaFoldDB" id="A0A8S4QQW8"/>